<dbReference type="Gene3D" id="1.10.287.130">
    <property type="match status" value="1"/>
</dbReference>
<dbReference type="OrthoDB" id="9815750at2"/>
<evidence type="ECO:0000256" key="8">
    <source>
        <dbReference type="SAM" id="Phobius"/>
    </source>
</evidence>
<name>A0A5C6DBN2_9BACT</name>
<dbReference type="Proteomes" id="UP000315471">
    <property type="component" value="Unassembled WGS sequence"/>
</dbReference>
<comment type="catalytic activity">
    <reaction evidence="1">
        <text>ATP + protein L-histidine = ADP + protein N-phospho-L-histidine.</text>
        <dbReference type="EC" id="2.7.13.3"/>
    </reaction>
</comment>
<dbReference type="RefSeq" id="WP_146602650.1">
    <property type="nucleotide sequence ID" value="NZ_SJPY01000012.1"/>
</dbReference>
<dbReference type="InterPro" id="IPR003661">
    <property type="entry name" value="HisK_dim/P_dom"/>
</dbReference>
<dbReference type="PANTHER" id="PTHR43711">
    <property type="entry name" value="TWO-COMPONENT HISTIDINE KINASE"/>
    <property type="match status" value="1"/>
</dbReference>
<dbReference type="CDD" id="cd00082">
    <property type="entry name" value="HisKA"/>
    <property type="match status" value="1"/>
</dbReference>
<keyword evidence="8" id="KW-0472">Membrane</keyword>
<dbReference type="InterPro" id="IPR050736">
    <property type="entry name" value="Sensor_HK_Regulatory"/>
</dbReference>
<feature type="domain" description="Histidine kinase" evidence="9">
    <location>
        <begin position="248"/>
        <end position="450"/>
    </location>
</feature>
<accession>A0A5C6DBN2</accession>
<dbReference type="AlphaFoldDB" id="A0A5C6DBN2"/>
<keyword evidence="3" id="KW-0597">Phosphoprotein</keyword>
<evidence type="ECO:0000256" key="5">
    <source>
        <dbReference type="ARBA" id="ARBA00022777"/>
    </source>
</evidence>
<dbReference type="InterPro" id="IPR036097">
    <property type="entry name" value="HisK_dim/P_sf"/>
</dbReference>
<keyword evidence="6" id="KW-0902">Two-component regulatory system</keyword>
<evidence type="ECO:0000313" key="10">
    <source>
        <dbReference type="EMBL" id="TWU34108.1"/>
    </source>
</evidence>
<dbReference type="PRINTS" id="PR00344">
    <property type="entry name" value="BCTRLSENSOR"/>
</dbReference>
<dbReference type="Gene3D" id="3.30.565.10">
    <property type="entry name" value="Histidine kinase-like ATPase, C-terminal domain"/>
    <property type="match status" value="1"/>
</dbReference>
<evidence type="ECO:0000256" key="4">
    <source>
        <dbReference type="ARBA" id="ARBA00022679"/>
    </source>
</evidence>
<dbReference type="SMART" id="SM00388">
    <property type="entry name" value="HisKA"/>
    <property type="match status" value="1"/>
</dbReference>
<keyword evidence="5" id="KW-0418">Kinase</keyword>
<dbReference type="SMART" id="SM00387">
    <property type="entry name" value="HATPase_c"/>
    <property type="match status" value="1"/>
</dbReference>
<protein>
    <recommendedName>
        <fullName evidence="2">histidine kinase</fullName>
        <ecNumber evidence="2">2.7.13.3</ecNumber>
    </recommendedName>
</protein>
<evidence type="ECO:0000259" key="9">
    <source>
        <dbReference type="PROSITE" id="PS50109"/>
    </source>
</evidence>
<organism evidence="10 11">
    <name type="scientific">Novipirellula aureliae</name>
    <dbReference type="NCBI Taxonomy" id="2527966"/>
    <lineage>
        <taxon>Bacteria</taxon>
        <taxon>Pseudomonadati</taxon>
        <taxon>Planctomycetota</taxon>
        <taxon>Planctomycetia</taxon>
        <taxon>Pirellulales</taxon>
        <taxon>Pirellulaceae</taxon>
        <taxon>Novipirellula</taxon>
    </lineage>
</organism>
<evidence type="ECO:0000256" key="1">
    <source>
        <dbReference type="ARBA" id="ARBA00000085"/>
    </source>
</evidence>
<gene>
    <name evidence="10" type="primary">zraS_6</name>
    <name evidence="10" type="ORF">Q31b_55790</name>
</gene>
<feature type="transmembrane region" description="Helical" evidence="8">
    <location>
        <begin position="199"/>
        <end position="216"/>
    </location>
</feature>
<keyword evidence="4 10" id="KW-0808">Transferase</keyword>
<dbReference type="InterPro" id="IPR003594">
    <property type="entry name" value="HATPase_dom"/>
</dbReference>
<dbReference type="EMBL" id="SJPY01000012">
    <property type="protein sequence ID" value="TWU34108.1"/>
    <property type="molecule type" value="Genomic_DNA"/>
</dbReference>
<sequence length="460" mass="51205">MMKRSGLIAAGFGILAWLLFGAWQWRETTRQNELIRGNLVSQAESILDCLVATVQSHRWISPYFQSQLPTMLEEIANSPNVLAVSIQLRDNALDSDDTTIEHYRAGNQNLIKMPGPLSNHWQPEGYYAVREFELRSDPPMGPPSGRGGGGGGGMGLGRKLRQSIDANDESTDEHKLTVMLVLDRHGVGRQIQREARNRWLLVLLGGLLIFVTGWTWRTTVRLAESQGHAGILRAEAHHFAQLSHAAAGLAHETRNPLGLIRGWAQRLVQQQMPSEEQQQQAEAIVEECDRVTARINEFLSFARPVEPQLAPVPLRDLVEQLRTLLESDLAIKQVQFDVEGIPKDLRILAAAESLRQAIFNLVQNAVSFAKYAGCVTIRANQTRNGVWCIEVLDDGEGVESKNIESLFEPYFTTRSSGTGLGLAIVQRIAIAHHWIARYKPNPSGGAIFQIDEIEEANRNP</sequence>
<keyword evidence="8" id="KW-1133">Transmembrane helix</keyword>
<dbReference type="InterPro" id="IPR004358">
    <property type="entry name" value="Sig_transdc_His_kin-like_C"/>
</dbReference>
<evidence type="ECO:0000256" key="7">
    <source>
        <dbReference type="SAM" id="MobiDB-lite"/>
    </source>
</evidence>
<evidence type="ECO:0000256" key="2">
    <source>
        <dbReference type="ARBA" id="ARBA00012438"/>
    </source>
</evidence>
<dbReference type="GO" id="GO:0000155">
    <property type="term" value="F:phosphorelay sensor kinase activity"/>
    <property type="evidence" value="ECO:0007669"/>
    <property type="project" value="InterPro"/>
</dbReference>
<dbReference type="PROSITE" id="PS50109">
    <property type="entry name" value="HIS_KIN"/>
    <property type="match status" value="1"/>
</dbReference>
<evidence type="ECO:0000256" key="3">
    <source>
        <dbReference type="ARBA" id="ARBA00022553"/>
    </source>
</evidence>
<reference evidence="10 11" key="1">
    <citation type="submission" date="2019-02" db="EMBL/GenBank/DDBJ databases">
        <title>Deep-cultivation of Planctomycetes and their phenomic and genomic characterization uncovers novel biology.</title>
        <authorList>
            <person name="Wiegand S."/>
            <person name="Jogler M."/>
            <person name="Boedeker C."/>
            <person name="Pinto D."/>
            <person name="Vollmers J."/>
            <person name="Rivas-Marin E."/>
            <person name="Kohn T."/>
            <person name="Peeters S.H."/>
            <person name="Heuer A."/>
            <person name="Rast P."/>
            <person name="Oberbeckmann S."/>
            <person name="Bunk B."/>
            <person name="Jeske O."/>
            <person name="Meyerdierks A."/>
            <person name="Storesund J.E."/>
            <person name="Kallscheuer N."/>
            <person name="Luecker S."/>
            <person name="Lage O.M."/>
            <person name="Pohl T."/>
            <person name="Merkel B.J."/>
            <person name="Hornburger P."/>
            <person name="Mueller R.-W."/>
            <person name="Bruemmer F."/>
            <person name="Labrenz M."/>
            <person name="Spormann A.M."/>
            <person name="Op Den Camp H."/>
            <person name="Overmann J."/>
            <person name="Amann R."/>
            <person name="Jetten M.S.M."/>
            <person name="Mascher T."/>
            <person name="Medema M.H."/>
            <person name="Devos D.P."/>
            <person name="Kaster A.-K."/>
            <person name="Ovreas L."/>
            <person name="Rohde M."/>
            <person name="Galperin M.Y."/>
            <person name="Jogler C."/>
        </authorList>
    </citation>
    <scope>NUCLEOTIDE SEQUENCE [LARGE SCALE GENOMIC DNA]</scope>
    <source>
        <strain evidence="10 11">Q31b</strain>
    </source>
</reference>
<dbReference type="Pfam" id="PF00512">
    <property type="entry name" value="HisKA"/>
    <property type="match status" value="1"/>
</dbReference>
<proteinExistence type="predicted"/>
<keyword evidence="11" id="KW-1185">Reference proteome</keyword>
<dbReference type="SUPFAM" id="SSF55874">
    <property type="entry name" value="ATPase domain of HSP90 chaperone/DNA topoisomerase II/histidine kinase"/>
    <property type="match status" value="1"/>
</dbReference>
<evidence type="ECO:0000313" key="11">
    <source>
        <dbReference type="Proteomes" id="UP000315471"/>
    </source>
</evidence>
<feature type="region of interest" description="Disordered" evidence="7">
    <location>
        <begin position="136"/>
        <end position="158"/>
    </location>
</feature>
<dbReference type="InterPro" id="IPR036890">
    <property type="entry name" value="HATPase_C_sf"/>
</dbReference>
<dbReference type="InterPro" id="IPR005467">
    <property type="entry name" value="His_kinase_dom"/>
</dbReference>
<dbReference type="Pfam" id="PF02518">
    <property type="entry name" value="HATPase_c"/>
    <property type="match status" value="1"/>
</dbReference>
<dbReference type="EC" id="2.7.13.3" evidence="2"/>
<feature type="compositionally biased region" description="Gly residues" evidence="7">
    <location>
        <begin position="144"/>
        <end position="156"/>
    </location>
</feature>
<keyword evidence="8" id="KW-0812">Transmembrane</keyword>
<dbReference type="SUPFAM" id="SSF47384">
    <property type="entry name" value="Homodimeric domain of signal transducing histidine kinase"/>
    <property type="match status" value="1"/>
</dbReference>
<comment type="caution">
    <text evidence="10">The sequence shown here is derived from an EMBL/GenBank/DDBJ whole genome shotgun (WGS) entry which is preliminary data.</text>
</comment>
<dbReference type="PANTHER" id="PTHR43711:SF28">
    <property type="entry name" value="SENSOR HISTIDINE KINASE YXDK"/>
    <property type="match status" value="1"/>
</dbReference>
<evidence type="ECO:0000256" key="6">
    <source>
        <dbReference type="ARBA" id="ARBA00023012"/>
    </source>
</evidence>